<dbReference type="Pfam" id="PF00356">
    <property type="entry name" value="LacI"/>
    <property type="match status" value="1"/>
</dbReference>
<name>A0A7S9LNJ6_9RHOB</name>
<dbReference type="SUPFAM" id="SSF47413">
    <property type="entry name" value="lambda repressor-like DNA-binding domains"/>
    <property type="match status" value="1"/>
</dbReference>
<dbReference type="InterPro" id="IPR028082">
    <property type="entry name" value="Peripla_BP_I"/>
</dbReference>
<keyword evidence="3 6" id="KW-0238">DNA-binding</keyword>
<protein>
    <submittedName>
        <fullName evidence="6">LacI family DNA-binding transcriptional regulator</fullName>
    </submittedName>
</protein>
<dbReference type="SUPFAM" id="SSF53822">
    <property type="entry name" value="Periplasmic binding protein-like I"/>
    <property type="match status" value="1"/>
</dbReference>
<sequence>MNKRATIGDVARLAGVSTATVSRAIHTPDVVSESTREAVQSAISETGFTLNIAARTLRQQRANAVLVLVPDIGNTFFSEILAGIEKVASARGQTILIGDTAGDRTREERFLSYLVNGRADGALLLNGHLPAGVRGAVVSVSEALEPQEVPHVGIDNAAASAVAVRHLKAAGHRRIAHLSGPQNNILTRQRIEGFRAEAGPDAPVLPGAFTIASGRAAADAVLALDPRPTAVACANDEMAIGLIAGLAAQGVRVPQDISVIGFDDIAFAEATIPALTTIRQPRLAIGERAMTRLISAIEGTAEAGAEILDVELVERASVAPPA</sequence>
<dbReference type="InterPro" id="IPR010982">
    <property type="entry name" value="Lambda_DNA-bd_dom_sf"/>
</dbReference>
<gene>
    <name evidence="6" type="ORF">I0K15_10700</name>
</gene>
<dbReference type="CDD" id="cd06284">
    <property type="entry name" value="PBP1_LacI-like"/>
    <property type="match status" value="1"/>
</dbReference>
<evidence type="ECO:0000313" key="7">
    <source>
        <dbReference type="Proteomes" id="UP000594800"/>
    </source>
</evidence>
<keyword evidence="1" id="KW-0678">Repressor</keyword>
<reference evidence="6 7" key="1">
    <citation type="submission" date="2020-11" db="EMBL/GenBank/DDBJ databases">
        <title>Description of Pontivivens ytuae sp. nov. isolated from deep sea sediment of Mariana Trench.</title>
        <authorList>
            <person name="Wang Z."/>
            <person name="Sun Q.-L."/>
            <person name="Xu X.-D."/>
            <person name="Tang Y.-Z."/>
            <person name="Zhang J."/>
        </authorList>
    </citation>
    <scope>NUCLEOTIDE SEQUENCE [LARGE SCALE GENOMIC DNA]</scope>
    <source>
        <strain evidence="6 7">MT2928</strain>
    </source>
</reference>
<dbReference type="PANTHER" id="PTHR30146:SF151">
    <property type="entry name" value="HTH-TYPE TRANSCRIPTIONAL REPRESSOR CYTR"/>
    <property type="match status" value="1"/>
</dbReference>
<accession>A0A7S9LNJ6</accession>
<dbReference type="InterPro" id="IPR000843">
    <property type="entry name" value="HTH_LacI"/>
</dbReference>
<dbReference type="RefSeq" id="WP_196101513.1">
    <property type="nucleotide sequence ID" value="NZ_CP064942.1"/>
</dbReference>
<evidence type="ECO:0000256" key="1">
    <source>
        <dbReference type="ARBA" id="ARBA00022491"/>
    </source>
</evidence>
<dbReference type="PANTHER" id="PTHR30146">
    <property type="entry name" value="LACI-RELATED TRANSCRIPTIONAL REPRESSOR"/>
    <property type="match status" value="1"/>
</dbReference>
<evidence type="ECO:0000256" key="2">
    <source>
        <dbReference type="ARBA" id="ARBA00023015"/>
    </source>
</evidence>
<keyword evidence="7" id="KW-1185">Reference proteome</keyword>
<dbReference type="GO" id="GO:0003700">
    <property type="term" value="F:DNA-binding transcription factor activity"/>
    <property type="evidence" value="ECO:0007669"/>
    <property type="project" value="TreeGrafter"/>
</dbReference>
<dbReference type="GO" id="GO:0000976">
    <property type="term" value="F:transcription cis-regulatory region binding"/>
    <property type="evidence" value="ECO:0007669"/>
    <property type="project" value="TreeGrafter"/>
</dbReference>
<dbReference type="Pfam" id="PF13377">
    <property type="entry name" value="Peripla_BP_3"/>
    <property type="match status" value="1"/>
</dbReference>
<dbReference type="InterPro" id="IPR046335">
    <property type="entry name" value="LacI/GalR-like_sensor"/>
</dbReference>
<keyword evidence="2" id="KW-0805">Transcription regulation</keyword>
<dbReference type="CDD" id="cd01392">
    <property type="entry name" value="HTH_LacI"/>
    <property type="match status" value="1"/>
</dbReference>
<feature type="domain" description="HTH lacI-type" evidence="5">
    <location>
        <begin position="5"/>
        <end position="59"/>
    </location>
</feature>
<dbReference type="PROSITE" id="PS50932">
    <property type="entry name" value="HTH_LACI_2"/>
    <property type="match status" value="1"/>
</dbReference>
<proteinExistence type="predicted"/>
<evidence type="ECO:0000313" key="6">
    <source>
        <dbReference type="EMBL" id="QPH52299.1"/>
    </source>
</evidence>
<keyword evidence="4" id="KW-0804">Transcription</keyword>
<dbReference type="PRINTS" id="PR00036">
    <property type="entry name" value="HTHLACI"/>
</dbReference>
<evidence type="ECO:0000256" key="4">
    <source>
        <dbReference type="ARBA" id="ARBA00023163"/>
    </source>
</evidence>
<evidence type="ECO:0000259" key="5">
    <source>
        <dbReference type="PROSITE" id="PS50932"/>
    </source>
</evidence>
<evidence type="ECO:0000256" key="3">
    <source>
        <dbReference type="ARBA" id="ARBA00023125"/>
    </source>
</evidence>
<organism evidence="6 7">
    <name type="scientific">Pontivivens ytuae</name>
    <dbReference type="NCBI Taxonomy" id="2789856"/>
    <lineage>
        <taxon>Bacteria</taxon>
        <taxon>Pseudomonadati</taxon>
        <taxon>Pseudomonadota</taxon>
        <taxon>Alphaproteobacteria</taxon>
        <taxon>Rhodobacterales</taxon>
        <taxon>Paracoccaceae</taxon>
        <taxon>Pontivivens</taxon>
    </lineage>
</organism>
<dbReference type="Gene3D" id="1.10.260.40">
    <property type="entry name" value="lambda repressor-like DNA-binding domains"/>
    <property type="match status" value="1"/>
</dbReference>
<dbReference type="PROSITE" id="PS00356">
    <property type="entry name" value="HTH_LACI_1"/>
    <property type="match status" value="1"/>
</dbReference>
<dbReference type="Gene3D" id="3.40.50.2300">
    <property type="match status" value="2"/>
</dbReference>
<dbReference type="SMART" id="SM00354">
    <property type="entry name" value="HTH_LACI"/>
    <property type="match status" value="1"/>
</dbReference>
<dbReference type="Proteomes" id="UP000594800">
    <property type="component" value="Chromosome"/>
</dbReference>
<dbReference type="EMBL" id="CP064942">
    <property type="protein sequence ID" value="QPH52299.1"/>
    <property type="molecule type" value="Genomic_DNA"/>
</dbReference>
<dbReference type="KEGG" id="poz:I0K15_10700"/>
<dbReference type="AlphaFoldDB" id="A0A7S9LNJ6"/>